<keyword evidence="3" id="KW-1185">Reference proteome</keyword>
<evidence type="ECO:0000313" key="3">
    <source>
        <dbReference type="Proteomes" id="UP001177003"/>
    </source>
</evidence>
<dbReference type="Proteomes" id="UP001177003">
    <property type="component" value="Chromosome 2"/>
</dbReference>
<proteinExistence type="predicted"/>
<feature type="compositionally biased region" description="Basic residues" evidence="1">
    <location>
        <begin position="9"/>
        <end position="19"/>
    </location>
</feature>
<reference evidence="2" key="1">
    <citation type="submission" date="2023-04" db="EMBL/GenBank/DDBJ databases">
        <authorList>
            <person name="Vijverberg K."/>
            <person name="Xiong W."/>
            <person name="Schranz E."/>
        </authorList>
    </citation>
    <scope>NUCLEOTIDE SEQUENCE</scope>
</reference>
<dbReference type="AlphaFoldDB" id="A0AA35VHB5"/>
<evidence type="ECO:0000256" key="1">
    <source>
        <dbReference type="SAM" id="MobiDB-lite"/>
    </source>
</evidence>
<name>A0AA35VHB5_LACSI</name>
<evidence type="ECO:0000313" key="2">
    <source>
        <dbReference type="EMBL" id="CAI9271700.1"/>
    </source>
</evidence>
<dbReference type="EMBL" id="OX465078">
    <property type="protein sequence ID" value="CAI9271700.1"/>
    <property type="molecule type" value="Genomic_DNA"/>
</dbReference>
<protein>
    <submittedName>
        <fullName evidence="2">Uncharacterized protein</fullName>
    </submittedName>
</protein>
<accession>A0AA35VHB5</accession>
<organism evidence="2 3">
    <name type="scientific">Lactuca saligna</name>
    <name type="common">Willowleaf lettuce</name>
    <dbReference type="NCBI Taxonomy" id="75948"/>
    <lineage>
        <taxon>Eukaryota</taxon>
        <taxon>Viridiplantae</taxon>
        <taxon>Streptophyta</taxon>
        <taxon>Embryophyta</taxon>
        <taxon>Tracheophyta</taxon>
        <taxon>Spermatophyta</taxon>
        <taxon>Magnoliopsida</taxon>
        <taxon>eudicotyledons</taxon>
        <taxon>Gunneridae</taxon>
        <taxon>Pentapetalae</taxon>
        <taxon>asterids</taxon>
        <taxon>campanulids</taxon>
        <taxon>Asterales</taxon>
        <taxon>Asteraceae</taxon>
        <taxon>Cichorioideae</taxon>
        <taxon>Cichorieae</taxon>
        <taxon>Lactucinae</taxon>
        <taxon>Lactuca</taxon>
    </lineage>
</organism>
<feature type="region of interest" description="Disordered" evidence="1">
    <location>
        <begin position="1"/>
        <end position="50"/>
    </location>
</feature>
<sequence length="142" mass="15603">MAKLGGMKNRMKKQKKRQRPSTSRSQNPNPSRGQIDDHSRVLNGVEEGTSSVSIQEHVAAAEIIETPSSSIIVHRDDDSAESFRNLKETEADLTFSEEDEEGSGMIIDLRGHSVEIAILLLKIQLSLCSLIGYVGKVTVIIT</sequence>
<feature type="compositionally biased region" description="Polar residues" evidence="1">
    <location>
        <begin position="20"/>
        <end position="32"/>
    </location>
</feature>
<gene>
    <name evidence="2" type="ORF">LSALG_LOCUS11962</name>
</gene>